<dbReference type="RefSeq" id="XP_066918008.1">
    <property type="nucleotide sequence ID" value="XM_067061907.1"/>
</dbReference>
<evidence type="ECO:0000313" key="7">
    <source>
        <dbReference type="EnsemblMetazoa" id="CLYHEMP011503.1"/>
    </source>
</evidence>
<reference evidence="7" key="1">
    <citation type="submission" date="2021-01" db="UniProtKB">
        <authorList>
            <consortium name="EnsemblMetazoa"/>
        </authorList>
    </citation>
    <scope>IDENTIFICATION</scope>
</reference>
<dbReference type="InterPro" id="IPR037185">
    <property type="entry name" value="EmrE-like"/>
</dbReference>
<evidence type="ECO:0000313" key="8">
    <source>
        <dbReference type="Proteomes" id="UP000594262"/>
    </source>
</evidence>
<keyword evidence="2 5" id="KW-0812">Transmembrane</keyword>
<feature type="transmembrane region" description="Helical" evidence="5">
    <location>
        <begin position="251"/>
        <end position="273"/>
    </location>
</feature>
<accession>A0A7M5UL46</accession>
<dbReference type="PANTHER" id="PTHR22911:SF6">
    <property type="entry name" value="SOLUTE CARRIER FAMILY 35 MEMBER G1"/>
    <property type="match status" value="1"/>
</dbReference>
<keyword evidence="3 5" id="KW-1133">Transmembrane helix</keyword>
<feature type="transmembrane region" description="Helical" evidence="5">
    <location>
        <begin position="173"/>
        <end position="198"/>
    </location>
</feature>
<protein>
    <recommendedName>
        <fullName evidence="6">EamA domain-containing protein</fullName>
    </recommendedName>
</protein>
<sequence length="379" mass="42618">MKYPTNNDSESSENGSECTTQRCCQESQCFSSKLKRLQKRMSQYRLIGILLSAFSGLAFTMSNFMVQVAHVEISQTSKDNVTISTYELVFIRCFVQLCFVIPFIYIMKIEHYTHLSDIPYCLIMGVAGFTNIILIYCSLEKIPISDTLLVTFTSPFFCDLFSRLFLKESLHWINCLAGICSFIGVIVVARPSFIFGKYRDHRITLSDPKFTIRDNETVYLTGIAYAAFGAIFLALYFVLVRKLIKVNGLSAIMTIFYPSLLGAITTVLLILIFGEPVFIPRNANDFFICSSIGVYSIVALVLLTLALSLENATIVNLIRNLDVVYAFLLQYVIFNISPNLWNLTGGTIIIFATSIVVIKQYFTKRMVSDESGIGGDEAE</sequence>
<feature type="transmembrane region" description="Helical" evidence="5">
    <location>
        <begin position="44"/>
        <end position="66"/>
    </location>
</feature>
<feature type="transmembrane region" description="Helical" evidence="5">
    <location>
        <begin position="118"/>
        <end position="136"/>
    </location>
</feature>
<feature type="transmembrane region" description="Helical" evidence="5">
    <location>
        <begin position="86"/>
        <end position="106"/>
    </location>
</feature>
<dbReference type="GeneID" id="136805320"/>
<evidence type="ECO:0000256" key="4">
    <source>
        <dbReference type="ARBA" id="ARBA00023136"/>
    </source>
</evidence>
<organism evidence="7 8">
    <name type="scientific">Clytia hemisphaerica</name>
    <dbReference type="NCBI Taxonomy" id="252671"/>
    <lineage>
        <taxon>Eukaryota</taxon>
        <taxon>Metazoa</taxon>
        <taxon>Cnidaria</taxon>
        <taxon>Hydrozoa</taxon>
        <taxon>Hydroidolina</taxon>
        <taxon>Leptothecata</taxon>
        <taxon>Obeliida</taxon>
        <taxon>Clytiidae</taxon>
        <taxon>Clytia</taxon>
    </lineage>
</organism>
<evidence type="ECO:0000259" key="6">
    <source>
        <dbReference type="Pfam" id="PF00892"/>
    </source>
</evidence>
<dbReference type="EnsemblMetazoa" id="CLYHEMT011503.1">
    <property type="protein sequence ID" value="CLYHEMP011503.1"/>
    <property type="gene ID" value="CLYHEMG011503"/>
</dbReference>
<dbReference type="Pfam" id="PF00892">
    <property type="entry name" value="EamA"/>
    <property type="match status" value="2"/>
</dbReference>
<evidence type="ECO:0000256" key="3">
    <source>
        <dbReference type="ARBA" id="ARBA00022989"/>
    </source>
</evidence>
<dbReference type="OrthoDB" id="306876at2759"/>
<feature type="transmembrane region" description="Helical" evidence="5">
    <location>
        <begin position="340"/>
        <end position="358"/>
    </location>
</feature>
<dbReference type="AlphaFoldDB" id="A0A7M5UL46"/>
<evidence type="ECO:0000256" key="2">
    <source>
        <dbReference type="ARBA" id="ARBA00022692"/>
    </source>
</evidence>
<evidence type="ECO:0000256" key="1">
    <source>
        <dbReference type="ARBA" id="ARBA00004141"/>
    </source>
</evidence>
<feature type="domain" description="EamA" evidence="6">
    <location>
        <begin position="82"/>
        <end position="189"/>
    </location>
</feature>
<comment type="subcellular location">
    <subcellularLocation>
        <location evidence="1">Membrane</location>
        <topology evidence="1">Multi-pass membrane protein</topology>
    </subcellularLocation>
</comment>
<feature type="domain" description="EamA" evidence="6">
    <location>
        <begin position="221"/>
        <end position="357"/>
    </location>
</feature>
<proteinExistence type="predicted"/>
<evidence type="ECO:0000256" key="5">
    <source>
        <dbReference type="SAM" id="Phobius"/>
    </source>
</evidence>
<feature type="transmembrane region" description="Helical" evidence="5">
    <location>
        <begin position="218"/>
        <end position="239"/>
    </location>
</feature>
<name>A0A7M5UL46_9CNID</name>
<keyword evidence="4 5" id="KW-0472">Membrane</keyword>
<dbReference type="InterPro" id="IPR000620">
    <property type="entry name" value="EamA_dom"/>
</dbReference>
<dbReference type="GO" id="GO:0016020">
    <property type="term" value="C:membrane"/>
    <property type="evidence" value="ECO:0007669"/>
    <property type="project" value="UniProtKB-SubCell"/>
</dbReference>
<dbReference type="Proteomes" id="UP000594262">
    <property type="component" value="Unplaced"/>
</dbReference>
<dbReference type="PANTHER" id="PTHR22911">
    <property type="entry name" value="ACYL-MALONYL CONDENSING ENZYME-RELATED"/>
    <property type="match status" value="1"/>
</dbReference>
<dbReference type="SUPFAM" id="SSF103481">
    <property type="entry name" value="Multidrug resistance efflux transporter EmrE"/>
    <property type="match status" value="1"/>
</dbReference>
<feature type="transmembrane region" description="Helical" evidence="5">
    <location>
        <begin position="285"/>
        <end position="305"/>
    </location>
</feature>
<keyword evidence="8" id="KW-1185">Reference proteome</keyword>